<reference evidence="3" key="1">
    <citation type="journal article" date="2017" name="Genome Biol.">
        <title>Comparative genomics reveals high biological diversity and specific adaptations in the industrially and medically important fungal genus Aspergillus.</title>
        <authorList>
            <person name="de Vries R.P."/>
            <person name="Riley R."/>
            <person name="Wiebenga A."/>
            <person name="Aguilar-Osorio G."/>
            <person name="Amillis S."/>
            <person name="Uchima C.A."/>
            <person name="Anderluh G."/>
            <person name="Asadollahi M."/>
            <person name="Askin M."/>
            <person name="Barry K."/>
            <person name="Battaglia E."/>
            <person name="Bayram O."/>
            <person name="Benocci T."/>
            <person name="Braus-Stromeyer S.A."/>
            <person name="Caldana C."/>
            <person name="Canovas D."/>
            <person name="Cerqueira G.C."/>
            <person name="Chen F."/>
            <person name="Chen W."/>
            <person name="Choi C."/>
            <person name="Clum A."/>
            <person name="Dos Santos R.A."/>
            <person name="Damasio A.R."/>
            <person name="Diallinas G."/>
            <person name="Emri T."/>
            <person name="Fekete E."/>
            <person name="Flipphi M."/>
            <person name="Freyberg S."/>
            <person name="Gallo A."/>
            <person name="Gournas C."/>
            <person name="Habgood R."/>
            <person name="Hainaut M."/>
            <person name="Harispe M.L."/>
            <person name="Henrissat B."/>
            <person name="Hilden K.S."/>
            <person name="Hope R."/>
            <person name="Hossain A."/>
            <person name="Karabika E."/>
            <person name="Karaffa L."/>
            <person name="Karanyi Z."/>
            <person name="Krasevec N."/>
            <person name="Kuo A."/>
            <person name="Kusch H."/>
            <person name="LaButti K."/>
            <person name="Lagendijk E.L."/>
            <person name="Lapidus A."/>
            <person name="Levasseur A."/>
            <person name="Lindquist E."/>
            <person name="Lipzen A."/>
            <person name="Logrieco A.F."/>
            <person name="MacCabe A."/>
            <person name="Maekelae M.R."/>
            <person name="Malavazi I."/>
            <person name="Melin P."/>
            <person name="Meyer V."/>
            <person name="Mielnichuk N."/>
            <person name="Miskei M."/>
            <person name="Molnar A.P."/>
            <person name="Mule G."/>
            <person name="Ngan C.Y."/>
            <person name="Orejas M."/>
            <person name="Orosz E."/>
            <person name="Ouedraogo J.P."/>
            <person name="Overkamp K.M."/>
            <person name="Park H.-S."/>
            <person name="Perrone G."/>
            <person name="Piumi F."/>
            <person name="Punt P.J."/>
            <person name="Ram A.F."/>
            <person name="Ramon A."/>
            <person name="Rauscher S."/>
            <person name="Record E."/>
            <person name="Riano-Pachon D.M."/>
            <person name="Robert V."/>
            <person name="Roehrig J."/>
            <person name="Ruller R."/>
            <person name="Salamov A."/>
            <person name="Salih N.S."/>
            <person name="Samson R.A."/>
            <person name="Sandor E."/>
            <person name="Sanguinetti M."/>
            <person name="Schuetze T."/>
            <person name="Sepcic K."/>
            <person name="Shelest E."/>
            <person name="Sherlock G."/>
            <person name="Sophianopoulou V."/>
            <person name="Squina F.M."/>
            <person name="Sun H."/>
            <person name="Susca A."/>
            <person name="Todd R.B."/>
            <person name="Tsang A."/>
            <person name="Unkles S.E."/>
            <person name="van de Wiele N."/>
            <person name="van Rossen-Uffink D."/>
            <person name="Oliveira J.V."/>
            <person name="Vesth T.C."/>
            <person name="Visser J."/>
            <person name="Yu J.-H."/>
            <person name="Zhou M."/>
            <person name="Andersen M.R."/>
            <person name="Archer D.B."/>
            <person name="Baker S.E."/>
            <person name="Benoit I."/>
            <person name="Brakhage A.A."/>
            <person name="Braus G.H."/>
            <person name="Fischer R."/>
            <person name="Frisvad J.C."/>
            <person name="Goldman G.H."/>
            <person name="Houbraken J."/>
            <person name="Oakley B."/>
            <person name="Pocsi I."/>
            <person name="Scazzocchio C."/>
            <person name="Seiboth B."/>
            <person name="vanKuyk P.A."/>
            <person name="Wortman J."/>
            <person name="Dyer P.S."/>
            <person name="Grigoriev I.V."/>
        </authorList>
    </citation>
    <scope>NUCLEOTIDE SEQUENCE [LARGE SCALE GENOMIC DNA]</scope>
    <source>
        <strain evidence="3">DTO 134E9</strain>
    </source>
</reference>
<name>A0A1L9RSW4_ASPWE</name>
<keyword evidence="1" id="KW-1133">Transmembrane helix</keyword>
<dbReference type="EMBL" id="KV878211">
    <property type="protein sequence ID" value="OJJ37973.1"/>
    <property type="molecule type" value="Genomic_DNA"/>
</dbReference>
<keyword evidence="1" id="KW-0472">Membrane</keyword>
<protein>
    <submittedName>
        <fullName evidence="2">Uncharacterized protein</fullName>
    </submittedName>
</protein>
<sequence length="114" mass="12854">MFGTTVGPYLWNSVYEDMMRDRYNTIHGFISYWLPILSLALGAFYATHLVFSQKNRQENTKRMGFVLGGGLIVSGLLNYDLGDWGATLVIIGVVFSFLVCVQYTVVFLDPRKAS</sequence>
<feature type="transmembrane region" description="Helical" evidence="1">
    <location>
        <begin position="29"/>
        <end position="51"/>
    </location>
</feature>
<dbReference type="AlphaFoldDB" id="A0A1L9RSW4"/>
<evidence type="ECO:0000313" key="2">
    <source>
        <dbReference type="EMBL" id="OJJ37973.1"/>
    </source>
</evidence>
<accession>A0A1L9RSW4</accession>
<proteinExistence type="predicted"/>
<evidence type="ECO:0000256" key="1">
    <source>
        <dbReference type="SAM" id="Phobius"/>
    </source>
</evidence>
<organism evidence="2 3">
    <name type="scientific">Aspergillus wentii DTO 134E9</name>
    <dbReference type="NCBI Taxonomy" id="1073089"/>
    <lineage>
        <taxon>Eukaryota</taxon>
        <taxon>Fungi</taxon>
        <taxon>Dikarya</taxon>
        <taxon>Ascomycota</taxon>
        <taxon>Pezizomycotina</taxon>
        <taxon>Eurotiomycetes</taxon>
        <taxon>Eurotiomycetidae</taxon>
        <taxon>Eurotiales</taxon>
        <taxon>Aspergillaceae</taxon>
        <taxon>Aspergillus</taxon>
        <taxon>Aspergillus subgen. Cremei</taxon>
    </lineage>
</organism>
<feature type="transmembrane region" description="Helical" evidence="1">
    <location>
        <begin position="63"/>
        <end position="79"/>
    </location>
</feature>
<gene>
    <name evidence="2" type="ORF">ASPWEDRAFT_182759</name>
</gene>
<dbReference type="GeneID" id="63747791"/>
<evidence type="ECO:0000313" key="3">
    <source>
        <dbReference type="Proteomes" id="UP000184383"/>
    </source>
</evidence>
<keyword evidence="3" id="KW-1185">Reference proteome</keyword>
<keyword evidence="1" id="KW-0812">Transmembrane</keyword>
<dbReference type="Proteomes" id="UP000184383">
    <property type="component" value="Unassembled WGS sequence"/>
</dbReference>
<feature type="transmembrane region" description="Helical" evidence="1">
    <location>
        <begin position="85"/>
        <end position="108"/>
    </location>
</feature>
<dbReference type="RefSeq" id="XP_040691649.1">
    <property type="nucleotide sequence ID" value="XM_040831943.1"/>
</dbReference>
<dbReference type="VEuPathDB" id="FungiDB:ASPWEDRAFT_182759"/>